<proteinExistence type="predicted"/>
<accession>A0AAV2RX17</accession>
<evidence type="ECO:0000256" key="1">
    <source>
        <dbReference type="SAM" id="SignalP"/>
    </source>
</evidence>
<reference evidence="2 3" key="1">
    <citation type="submission" date="2024-05" db="EMBL/GenBank/DDBJ databases">
        <authorList>
            <person name="Wallberg A."/>
        </authorList>
    </citation>
    <scope>NUCLEOTIDE SEQUENCE [LARGE SCALE GENOMIC DNA]</scope>
</reference>
<evidence type="ECO:0000313" key="3">
    <source>
        <dbReference type="Proteomes" id="UP001497623"/>
    </source>
</evidence>
<feature type="chain" id="PRO_5043348791" evidence="1">
    <location>
        <begin position="28"/>
        <end position="233"/>
    </location>
</feature>
<gene>
    <name evidence="2" type="ORF">MNOR_LOCUS29355</name>
</gene>
<comment type="caution">
    <text evidence="2">The sequence shown here is derived from an EMBL/GenBank/DDBJ whole genome shotgun (WGS) entry which is preliminary data.</text>
</comment>
<evidence type="ECO:0000313" key="2">
    <source>
        <dbReference type="EMBL" id="CAL4143951.1"/>
    </source>
</evidence>
<dbReference type="AlphaFoldDB" id="A0AAV2RX17"/>
<name>A0AAV2RX17_MEGNR</name>
<keyword evidence="3" id="KW-1185">Reference proteome</keyword>
<organism evidence="2 3">
    <name type="scientific">Meganyctiphanes norvegica</name>
    <name type="common">Northern krill</name>
    <name type="synonym">Thysanopoda norvegica</name>
    <dbReference type="NCBI Taxonomy" id="48144"/>
    <lineage>
        <taxon>Eukaryota</taxon>
        <taxon>Metazoa</taxon>
        <taxon>Ecdysozoa</taxon>
        <taxon>Arthropoda</taxon>
        <taxon>Crustacea</taxon>
        <taxon>Multicrustacea</taxon>
        <taxon>Malacostraca</taxon>
        <taxon>Eumalacostraca</taxon>
        <taxon>Eucarida</taxon>
        <taxon>Euphausiacea</taxon>
        <taxon>Euphausiidae</taxon>
        <taxon>Meganyctiphanes</taxon>
    </lineage>
</organism>
<sequence length="233" mass="25456">MSGSATMYLKISIMVAAAAAATTSAAASKLNNNRIMEDELTKILQEALAPNDPYFLPYTTTCYYTNSTSSIELNATNPIMSGFEDIVVTNFDPPIPLFSKQVSLTTVVSNLTLSTTNYSMVAVCNYTNEIHQAHGAAYLAFSNLKVVQKFKADEYSKDPVRICVKCGTLTIDISYDSVEGNFEDGGLMNSMISIFGEILKDMVLDKLAENQYVLEDSLNDALCNSQEYIGCQS</sequence>
<dbReference type="EMBL" id="CAXKWB010033883">
    <property type="protein sequence ID" value="CAL4143951.1"/>
    <property type="molecule type" value="Genomic_DNA"/>
</dbReference>
<keyword evidence="1" id="KW-0732">Signal</keyword>
<feature type="signal peptide" evidence="1">
    <location>
        <begin position="1"/>
        <end position="27"/>
    </location>
</feature>
<protein>
    <submittedName>
        <fullName evidence="2">Uncharacterized protein</fullName>
    </submittedName>
</protein>
<dbReference type="Proteomes" id="UP001497623">
    <property type="component" value="Unassembled WGS sequence"/>
</dbReference>